<evidence type="ECO:0000313" key="3">
    <source>
        <dbReference type="Proteomes" id="UP000265520"/>
    </source>
</evidence>
<proteinExistence type="predicted"/>
<keyword evidence="3" id="KW-1185">Reference proteome</keyword>
<sequence>AAFLSALAGTEVAHAAAQAALTTLTDVYKSTRTNYRPFQKNALQQDAGVASNGGNASDSIQGSLLRADLQREKEESDVEKTISEIIEVQMKTIQDKLIKFEDLDLLMEKESQQLEQVKSL</sequence>
<dbReference type="Proteomes" id="UP000265520">
    <property type="component" value="Unassembled WGS sequence"/>
</dbReference>
<feature type="non-terminal residue" evidence="2">
    <location>
        <position position="1"/>
    </location>
</feature>
<dbReference type="AlphaFoldDB" id="A0A392NCZ8"/>
<feature type="non-terminal residue" evidence="2">
    <location>
        <position position="120"/>
    </location>
</feature>
<accession>A0A392NCZ8</accession>
<reference evidence="2 3" key="1">
    <citation type="journal article" date="2018" name="Front. Plant Sci.">
        <title>Red Clover (Trifolium pratense) and Zigzag Clover (T. medium) - A Picture of Genomic Similarities and Differences.</title>
        <authorList>
            <person name="Dluhosova J."/>
            <person name="Istvanek J."/>
            <person name="Nedelnik J."/>
            <person name="Repkova J."/>
        </authorList>
    </citation>
    <scope>NUCLEOTIDE SEQUENCE [LARGE SCALE GENOMIC DNA]</scope>
    <source>
        <strain evidence="3">cv. 10/8</strain>
        <tissue evidence="2">Leaf</tissue>
    </source>
</reference>
<protein>
    <submittedName>
        <fullName evidence="2">SWI/SNF complex subunit SWI3B-like</fullName>
    </submittedName>
</protein>
<evidence type="ECO:0000259" key="1">
    <source>
        <dbReference type="Pfam" id="PF16495"/>
    </source>
</evidence>
<dbReference type="Pfam" id="PF16495">
    <property type="entry name" value="SWIRM-assoc_1"/>
    <property type="match status" value="1"/>
</dbReference>
<dbReference type="InterPro" id="IPR032451">
    <property type="entry name" value="SMARCC_C"/>
</dbReference>
<dbReference type="EMBL" id="LXQA010033672">
    <property type="protein sequence ID" value="MCH96928.1"/>
    <property type="molecule type" value="Genomic_DNA"/>
</dbReference>
<feature type="domain" description="SMARCC C-terminal" evidence="1">
    <location>
        <begin position="66"/>
        <end position="118"/>
    </location>
</feature>
<name>A0A392NCZ8_9FABA</name>
<comment type="caution">
    <text evidence="2">The sequence shown here is derived from an EMBL/GenBank/DDBJ whole genome shotgun (WGS) entry which is preliminary data.</text>
</comment>
<organism evidence="2 3">
    <name type="scientific">Trifolium medium</name>
    <dbReference type="NCBI Taxonomy" id="97028"/>
    <lineage>
        <taxon>Eukaryota</taxon>
        <taxon>Viridiplantae</taxon>
        <taxon>Streptophyta</taxon>
        <taxon>Embryophyta</taxon>
        <taxon>Tracheophyta</taxon>
        <taxon>Spermatophyta</taxon>
        <taxon>Magnoliopsida</taxon>
        <taxon>eudicotyledons</taxon>
        <taxon>Gunneridae</taxon>
        <taxon>Pentapetalae</taxon>
        <taxon>rosids</taxon>
        <taxon>fabids</taxon>
        <taxon>Fabales</taxon>
        <taxon>Fabaceae</taxon>
        <taxon>Papilionoideae</taxon>
        <taxon>50 kb inversion clade</taxon>
        <taxon>NPAAA clade</taxon>
        <taxon>Hologalegina</taxon>
        <taxon>IRL clade</taxon>
        <taxon>Trifolieae</taxon>
        <taxon>Trifolium</taxon>
    </lineage>
</organism>
<evidence type="ECO:0000313" key="2">
    <source>
        <dbReference type="EMBL" id="MCH96928.1"/>
    </source>
</evidence>